<dbReference type="Proteomes" id="UP001597151">
    <property type="component" value="Unassembled WGS sequence"/>
</dbReference>
<dbReference type="PANTHER" id="PTHR43664:SF1">
    <property type="entry name" value="BETA-METHYLMALYL-COA DEHYDRATASE"/>
    <property type="match status" value="1"/>
</dbReference>
<dbReference type="Pfam" id="PF01575">
    <property type="entry name" value="MaoC_dehydratas"/>
    <property type="match status" value="1"/>
</dbReference>
<dbReference type="RefSeq" id="WP_380795209.1">
    <property type="nucleotide sequence ID" value="NZ_JBHTKR010000014.1"/>
</dbReference>
<dbReference type="InterPro" id="IPR002539">
    <property type="entry name" value="MaoC-like_dom"/>
</dbReference>
<evidence type="ECO:0000259" key="1">
    <source>
        <dbReference type="Pfam" id="PF01575"/>
    </source>
</evidence>
<keyword evidence="3" id="KW-1185">Reference proteome</keyword>
<accession>A0ABW3THP7</accession>
<dbReference type="EMBL" id="JBHTKR010000014">
    <property type="protein sequence ID" value="MFD1196714.1"/>
    <property type="molecule type" value="Genomic_DNA"/>
</dbReference>
<evidence type="ECO:0000313" key="3">
    <source>
        <dbReference type="Proteomes" id="UP001597151"/>
    </source>
</evidence>
<dbReference type="Gene3D" id="3.10.129.10">
    <property type="entry name" value="Hotdog Thioesterase"/>
    <property type="match status" value="1"/>
</dbReference>
<protein>
    <submittedName>
        <fullName evidence="2">MaoC/PaaZ C-terminal domain-containing protein</fullName>
    </submittedName>
</protein>
<name>A0ABW3THP7_9RHOB</name>
<dbReference type="PANTHER" id="PTHR43664">
    <property type="entry name" value="MONOAMINE OXIDASE-RELATED"/>
    <property type="match status" value="1"/>
</dbReference>
<gene>
    <name evidence="2" type="ORF">ACFQ3C_18785</name>
</gene>
<sequence>MELIFFDDIEVPSRFDGTSQTIDREEMVEFARTWDPLPIHLDEDFAREYGGITASGPYLLALRIRLIHKLERQPAVIASFGYDEVRFKAPVHAGDRISLVLEMESKRLSSSKPDRGIVTVRQSLINQDDEIVLTVLDNVLVRKQGN</sequence>
<dbReference type="InterPro" id="IPR052342">
    <property type="entry name" value="MCH/BMMD"/>
</dbReference>
<reference evidence="3" key="1">
    <citation type="journal article" date="2019" name="Int. J. Syst. Evol. Microbiol.">
        <title>The Global Catalogue of Microorganisms (GCM) 10K type strain sequencing project: providing services to taxonomists for standard genome sequencing and annotation.</title>
        <authorList>
            <consortium name="The Broad Institute Genomics Platform"/>
            <consortium name="The Broad Institute Genome Sequencing Center for Infectious Disease"/>
            <person name="Wu L."/>
            <person name="Ma J."/>
        </authorList>
    </citation>
    <scope>NUCLEOTIDE SEQUENCE [LARGE SCALE GENOMIC DNA]</scope>
    <source>
        <strain evidence="3">CCUG 55328</strain>
    </source>
</reference>
<comment type="caution">
    <text evidence="2">The sequence shown here is derived from an EMBL/GenBank/DDBJ whole genome shotgun (WGS) entry which is preliminary data.</text>
</comment>
<organism evidence="2 3">
    <name type="scientific">Seohaeicola saemankumensis</name>
    <dbReference type="NCBI Taxonomy" id="481181"/>
    <lineage>
        <taxon>Bacteria</taxon>
        <taxon>Pseudomonadati</taxon>
        <taxon>Pseudomonadota</taxon>
        <taxon>Alphaproteobacteria</taxon>
        <taxon>Rhodobacterales</taxon>
        <taxon>Roseobacteraceae</taxon>
        <taxon>Seohaeicola</taxon>
    </lineage>
</organism>
<proteinExistence type="predicted"/>
<dbReference type="SUPFAM" id="SSF54637">
    <property type="entry name" value="Thioesterase/thiol ester dehydrase-isomerase"/>
    <property type="match status" value="1"/>
</dbReference>
<feature type="domain" description="MaoC-like" evidence="1">
    <location>
        <begin position="19"/>
        <end position="116"/>
    </location>
</feature>
<dbReference type="InterPro" id="IPR029069">
    <property type="entry name" value="HotDog_dom_sf"/>
</dbReference>
<evidence type="ECO:0000313" key="2">
    <source>
        <dbReference type="EMBL" id="MFD1196714.1"/>
    </source>
</evidence>